<feature type="binding site" evidence="8">
    <location>
        <begin position="11"/>
        <end position="17"/>
    </location>
    <ligand>
        <name>GTP</name>
        <dbReference type="ChEBI" id="CHEBI:37565"/>
    </ligand>
</feature>
<accession>A0A9D1Q9B8</accession>
<feature type="active site" description="Proton donor" evidence="8">
    <location>
        <position position="40"/>
    </location>
</feature>
<keyword evidence="4 8" id="KW-0547">Nucleotide-binding</keyword>
<comment type="catalytic activity">
    <reaction evidence="8">
        <text>IMP + L-aspartate + GTP = N(6)-(1,2-dicarboxyethyl)-AMP + GDP + phosphate + 2 H(+)</text>
        <dbReference type="Rhea" id="RHEA:15753"/>
        <dbReference type="ChEBI" id="CHEBI:15378"/>
        <dbReference type="ChEBI" id="CHEBI:29991"/>
        <dbReference type="ChEBI" id="CHEBI:37565"/>
        <dbReference type="ChEBI" id="CHEBI:43474"/>
        <dbReference type="ChEBI" id="CHEBI:57567"/>
        <dbReference type="ChEBI" id="CHEBI:58053"/>
        <dbReference type="ChEBI" id="CHEBI:58189"/>
        <dbReference type="EC" id="6.3.4.4"/>
    </reaction>
</comment>
<keyword evidence="5 8" id="KW-0658">Purine biosynthesis</keyword>
<reference evidence="9" key="1">
    <citation type="journal article" date="2021" name="PeerJ">
        <title>Extensive microbial diversity within the chicken gut microbiome revealed by metagenomics and culture.</title>
        <authorList>
            <person name="Gilroy R."/>
            <person name="Ravi A."/>
            <person name="Getino M."/>
            <person name="Pursley I."/>
            <person name="Horton D.L."/>
            <person name="Alikhan N.F."/>
            <person name="Baker D."/>
            <person name="Gharbi K."/>
            <person name="Hall N."/>
            <person name="Watson M."/>
            <person name="Adriaenssens E.M."/>
            <person name="Foster-Nyarko E."/>
            <person name="Jarju S."/>
            <person name="Secka A."/>
            <person name="Antonio M."/>
            <person name="Oren A."/>
            <person name="Chaudhuri R.R."/>
            <person name="La Ragione R."/>
            <person name="Hildebrand F."/>
            <person name="Pallen M.J."/>
        </authorList>
    </citation>
    <scope>NUCLEOTIDE SEQUENCE</scope>
    <source>
        <strain evidence="9">ChiHcolR34-3080</strain>
    </source>
</reference>
<feature type="binding site" description="in other chain" evidence="8">
    <location>
        <position position="308"/>
    </location>
    <ligand>
        <name>IMP</name>
        <dbReference type="ChEBI" id="CHEBI:58053"/>
        <note>ligand shared between dimeric partners</note>
    </ligand>
</feature>
<dbReference type="Gene3D" id="3.90.170.10">
    <property type="entry name" value="Adenylosuccinate Synthetase, subunit A, domain 3"/>
    <property type="match status" value="1"/>
</dbReference>
<evidence type="ECO:0000313" key="9">
    <source>
        <dbReference type="EMBL" id="HIW08454.1"/>
    </source>
</evidence>
<dbReference type="GO" id="GO:0046040">
    <property type="term" value="P:IMP metabolic process"/>
    <property type="evidence" value="ECO:0007669"/>
    <property type="project" value="TreeGrafter"/>
</dbReference>
<dbReference type="InterPro" id="IPR042109">
    <property type="entry name" value="Adenylosuccinate_synth_dom1"/>
</dbReference>
<dbReference type="Proteomes" id="UP000823933">
    <property type="component" value="Unassembled WGS sequence"/>
</dbReference>
<dbReference type="CDD" id="cd03108">
    <property type="entry name" value="AdSS"/>
    <property type="match status" value="1"/>
</dbReference>
<comment type="cofactor">
    <cofactor evidence="8">
        <name>Mg(2+)</name>
        <dbReference type="ChEBI" id="CHEBI:18420"/>
    </cofactor>
    <text evidence="8">Binds 1 Mg(2+) ion per subunit.</text>
</comment>
<dbReference type="FunFam" id="3.90.170.10:FF:000001">
    <property type="entry name" value="Adenylosuccinate synthetase"/>
    <property type="match status" value="1"/>
</dbReference>
<dbReference type="Gene3D" id="1.10.300.10">
    <property type="entry name" value="Adenylosuccinate Synthetase, subunit A, domain 2"/>
    <property type="match status" value="1"/>
</dbReference>
<feature type="binding site" evidence="8">
    <location>
        <position position="12"/>
    </location>
    <ligand>
        <name>Mg(2+)</name>
        <dbReference type="ChEBI" id="CHEBI:18420"/>
    </ligand>
</feature>
<evidence type="ECO:0000256" key="3">
    <source>
        <dbReference type="ARBA" id="ARBA00022723"/>
    </source>
</evidence>
<evidence type="ECO:0000313" key="10">
    <source>
        <dbReference type="Proteomes" id="UP000823933"/>
    </source>
</evidence>
<sequence length="430" mass="47381">MLTAITGINWGDEGKGRMVDLLSQDYDIVVRYQGGNNAGHTVKNERGKFVLNLLPSGILRPDVVCVMGNGMVIDPHHLDGEIAHLREQGIAVSPANLKISDRATITMPYHVLQDGLEEARLSKTGAQFGSTKRGIAYVYGDKYMKKTLRMGDLLHLDDSVRKRLETMVDSKNLVMEGSYNADPISVDEMWTWLEKYAAIFKDYICDAGAYLDEADRAGKKILFEAQLGALRDVDFGIYPYTTSSNVIGAYAPIGAGIPGRKLDHSIGIMKAYSSCVGDGPFTAELAMTEEEKHHLREAGHEYGAATGRPRRVGPVDLVASRYGVSCQGCDEVALTLLDVLDYMERVPVVTAYALEDGSTTTRFPMGKALDTAKPVVEYLPGWHCDITAVRRWEDLPAEAQNYILYLEQAVGCKITYISVGAEREAYIHRA</sequence>
<dbReference type="GO" id="GO:0004019">
    <property type="term" value="F:adenylosuccinate synthase activity"/>
    <property type="evidence" value="ECO:0007669"/>
    <property type="project" value="UniProtKB-UniRule"/>
</dbReference>
<dbReference type="Gene3D" id="3.40.440.10">
    <property type="entry name" value="Adenylosuccinate Synthetase, subunit A, domain 1"/>
    <property type="match status" value="1"/>
</dbReference>
<evidence type="ECO:0000256" key="8">
    <source>
        <dbReference type="HAMAP-Rule" id="MF_00011"/>
    </source>
</evidence>
<protein>
    <recommendedName>
        <fullName evidence="8">Adenylosuccinate synthetase</fullName>
        <shortName evidence="8">AMPSase</shortName>
        <shortName evidence="8">AdSS</shortName>
        <ecNumber evidence="8">6.3.4.4</ecNumber>
    </recommendedName>
    <alternativeName>
        <fullName evidence="8">IMP--aspartate ligase</fullName>
    </alternativeName>
</protein>
<name>A0A9D1Q9B8_9FIRM</name>
<evidence type="ECO:0000256" key="5">
    <source>
        <dbReference type="ARBA" id="ARBA00022755"/>
    </source>
</evidence>
<comment type="pathway">
    <text evidence="8">Purine metabolism; AMP biosynthesis via de novo pathway; AMP from IMP: step 1/2.</text>
</comment>
<dbReference type="GO" id="GO:0005737">
    <property type="term" value="C:cytoplasm"/>
    <property type="evidence" value="ECO:0007669"/>
    <property type="project" value="UniProtKB-SubCell"/>
</dbReference>
<dbReference type="NCBIfam" id="NF002223">
    <property type="entry name" value="PRK01117.1"/>
    <property type="match status" value="1"/>
</dbReference>
<feature type="binding site" evidence="8">
    <location>
        <position position="145"/>
    </location>
    <ligand>
        <name>IMP</name>
        <dbReference type="ChEBI" id="CHEBI:58053"/>
        <note>ligand shared between dimeric partners</note>
    </ligand>
</feature>
<feature type="binding site" description="in other chain" evidence="8">
    <location>
        <position position="131"/>
    </location>
    <ligand>
        <name>IMP</name>
        <dbReference type="ChEBI" id="CHEBI:58053"/>
        <note>ligand shared between dimeric partners</note>
    </ligand>
</feature>
<feature type="binding site" evidence="8">
    <location>
        <begin position="418"/>
        <end position="420"/>
    </location>
    <ligand>
        <name>GTP</name>
        <dbReference type="ChEBI" id="CHEBI:37565"/>
    </ligand>
</feature>
<feature type="binding site" description="in other chain" evidence="8">
    <location>
        <begin position="37"/>
        <end position="40"/>
    </location>
    <ligand>
        <name>IMP</name>
        <dbReference type="ChEBI" id="CHEBI:58053"/>
        <note>ligand shared between dimeric partners</note>
    </ligand>
</feature>
<dbReference type="PANTHER" id="PTHR11846">
    <property type="entry name" value="ADENYLOSUCCINATE SYNTHETASE"/>
    <property type="match status" value="1"/>
</dbReference>
<comment type="similarity">
    <text evidence="8">Belongs to the adenylosuccinate synthetase family.</text>
</comment>
<comment type="subcellular location">
    <subcellularLocation>
        <location evidence="8">Cytoplasm</location>
    </subcellularLocation>
</comment>
<comment type="caution">
    <text evidence="9">The sequence shown here is derived from an EMBL/GenBank/DDBJ whole genome shotgun (WGS) entry which is preliminary data.</text>
</comment>
<keyword evidence="7 8" id="KW-0342">GTP-binding</keyword>
<feature type="binding site" evidence="8">
    <location>
        <begin position="39"/>
        <end position="41"/>
    </location>
    <ligand>
        <name>GTP</name>
        <dbReference type="ChEBI" id="CHEBI:37565"/>
    </ligand>
</feature>
<evidence type="ECO:0000256" key="6">
    <source>
        <dbReference type="ARBA" id="ARBA00022842"/>
    </source>
</evidence>
<keyword evidence="2 8" id="KW-0436">Ligase</keyword>
<evidence type="ECO:0000256" key="4">
    <source>
        <dbReference type="ARBA" id="ARBA00022741"/>
    </source>
</evidence>
<keyword evidence="6 8" id="KW-0460">Magnesium</keyword>
<comment type="caution">
    <text evidence="8">Lacks conserved residue(s) required for the propagation of feature annotation.</text>
</comment>
<dbReference type="SUPFAM" id="SSF52540">
    <property type="entry name" value="P-loop containing nucleoside triphosphate hydrolases"/>
    <property type="match status" value="1"/>
</dbReference>
<dbReference type="GO" id="GO:0000287">
    <property type="term" value="F:magnesium ion binding"/>
    <property type="evidence" value="ECO:0007669"/>
    <property type="project" value="UniProtKB-UniRule"/>
</dbReference>
<feature type="binding site" evidence="8">
    <location>
        <position position="310"/>
    </location>
    <ligand>
        <name>GTP</name>
        <dbReference type="ChEBI" id="CHEBI:37565"/>
    </ligand>
</feature>
<dbReference type="HAMAP" id="MF_00011">
    <property type="entry name" value="Adenylosucc_synth"/>
    <property type="match status" value="1"/>
</dbReference>
<reference evidence="9" key="2">
    <citation type="submission" date="2021-04" db="EMBL/GenBank/DDBJ databases">
        <authorList>
            <person name="Gilroy R."/>
        </authorList>
    </citation>
    <scope>NUCLEOTIDE SEQUENCE</scope>
    <source>
        <strain evidence="9">ChiHcolR34-3080</strain>
    </source>
</reference>
<dbReference type="GO" id="GO:0044208">
    <property type="term" value="P:'de novo' AMP biosynthetic process"/>
    <property type="evidence" value="ECO:0007669"/>
    <property type="project" value="UniProtKB-UniRule"/>
</dbReference>
<dbReference type="InterPro" id="IPR001114">
    <property type="entry name" value="Adenylosuccinate_synthetase"/>
</dbReference>
<feature type="binding site" description="in other chain" evidence="8">
    <location>
        <position position="242"/>
    </location>
    <ligand>
        <name>IMP</name>
        <dbReference type="ChEBI" id="CHEBI:58053"/>
        <note>ligand shared between dimeric partners</note>
    </ligand>
</feature>
<dbReference type="InterPro" id="IPR042111">
    <property type="entry name" value="Adenylosuccinate_synth_dom3"/>
</dbReference>
<evidence type="ECO:0000256" key="7">
    <source>
        <dbReference type="ARBA" id="ARBA00023134"/>
    </source>
</evidence>
<gene>
    <name evidence="8" type="primary">purA</name>
    <name evidence="9" type="ORF">H9890_03510</name>
</gene>
<feature type="binding site" evidence="8">
    <location>
        <begin position="336"/>
        <end position="338"/>
    </location>
    <ligand>
        <name>GTP</name>
        <dbReference type="ChEBI" id="CHEBI:37565"/>
    </ligand>
</feature>
<dbReference type="EC" id="6.3.4.4" evidence="8"/>
<keyword evidence="3 8" id="KW-0479">Metal-binding</keyword>
<evidence type="ECO:0000256" key="2">
    <source>
        <dbReference type="ARBA" id="ARBA00022598"/>
    </source>
</evidence>
<feature type="active site" description="Proton acceptor" evidence="8">
    <location>
        <position position="12"/>
    </location>
</feature>
<organism evidence="9 10">
    <name type="scientific">Candidatus Faecalibacterium intestinigallinarum</name>
    <dbReference type="NCBI Taxonomy" id="2838581"/>
    <lineage>
        <taxon>Bacteria</taxon>
        <taxon>Bacillati</taxon>
        <taxon>Bacillota</taxon>
        <taxon>Clostridia</taxon>
        <taxon>Eubacteriales</taxon>
        <taxon>Oscillospiraceae</taxon>
        <taxon>Faecalibacterium</taxon>
    </lineage>
</organism>
<dbReference type="AlphaFoldDB" id="A0A9D1Q9B8"/>
<comment type="subunit">
    <text evidence="1 8">Homodimer.</text>
</comment>
<evidence type="ECO:0000256" key="1">
    <source>
        <dbReference type="ARBA" id="ARBA00011738"/>
    </source>
</evidence>
<feature type="binding site" description="in other chain" evidence="8">
    <location>
        <begin position="12"/>
        <end position="15"/>
    </location>
    <ligand>
        <name>IMP</name>
        <dbReference type="ChEBI" id="CHEBI:58053"/>
        <note>ligand shared between dimeric partners</note>
    </ligand>
</feature>
<dbReference type="Pfam" id="PF00709">
    <property type="entry name" value="Adenylsucc_synt"/>
    <property type="match status" value="1"/>
</dbReference>
<comment type="function">
    <text evidence="8">Plays an important role in the de novo pathway of purine nucleotide biosynthesis. Catalyzes the first committed step in the biosynthesis of AMP from IMP.</text>
</comment>
<dbReference type="GO" id="GO:0005525">
    <property type="term" value="F:GTP binding"/>
    <property type="evidence" value="ECO:0007669"/>
    <property type="project" value="UniProtKB-UniRule"/>
</dbReference>
<dbReference type="PANTHER" id="PTHR11846:SF0">
    <property type="entry name" value="ADENYLOSUCCINATE SYNTHETASE"/>
    <property type="match status" value="1"/>
</dbReference>
<keyword evidence="8" id="KW-0963">Cytoplasm</keyword>
<feature type="binding site" evidence="8">
    <location>
        <position position="39"/>
    </location>
    <ligand>
        <name>Mg(2+)</name>
        <dbReference type="ChEBI" id="CHEBI:18420"/>
    </ligand>
</feature>
<dbReference type="InterPro" id="IPR042110">
    <property type="entry name" value="Adenylosuccinate_synth_dom2"/>
</dbReference>
<dbReference type="SMART" id="SM00788">
    <property type="entry name" value="Adenylsucc_synt"/>
    <property type="match status" value="1"/>
</dbReference>
<proteinExistence type="inferred from homology"/>
<feature type="binding site" evidence="8">
    <location>
        <begin position="304"/>
        <end position="310"/>
    </location>
    <ligand>
        <name>substrate</name>
    </ligand>
</feature>
<dbReference type="EMBL" id="DXHQ01000038">
    <property type="protein sequence ID" value="HIW08454.1"/>
    <property type="molecule type" value="Genomic_DNA"/>
</dbReference>
<dbReference type="InterPro" id="IPR027417">
    <property type="entry name" value="P-loop_NTPase"/>
</dbReference>